<dbReference type="AlphaFoldDB" id="A0A401ZW09"/>
<dbReference type="Gene3D" id="3.40.190.10">
    <property type="entry name" value="Periplasmic binding protein-like II"/>
    <property type="match status" value="2"/>
</dbReference>
<dbReference type="Proteomes" id="UP000287352">
    <property type="component" value="Unassembled WGS sequence"/>
</dbReference>
<gene>
    <name evidence="4" type="ORF">KTT_09440</name>
</gene>
<feature type="chain" id="PRO_5019153300" description="PBP domain-containing protein" evidence="2">
    <location>
        <begin position="24"/>
        <end position="306"/>
    </location>
</feature>
<dbReference type="SUPFAM" id="SSF53850">
    <property type="entry name" value="Periplasmic binding protein-like II"/>
    <property type="match status" value="1"/>
</dbReference>
<feature type="signal peptide" evidence="2">
    <location>
        <begin position="1"/>
        <end position="23"/>
    </location>
</feature>
<reference evidence="5" key="1">
    <citation type="submission" date="2018-12" db="EMBL/GenBank/DDBJ databases">
        <title>Tengunoibacter tsumagoiensis gen. nov., sp. nov., Dictyobacter kobayashii sp. nov., D. alpinus sp. nov., and D. joshuensis sp. nov. and description of Dictyobacteraceae fam. nov. within the order Ktedonobacterales isolated from Tengu-no-mugimeshi.</title>
        <authorList>
            <person name="Wang C.M."/>
            <person name="Zheng Y."/>
            <person name="Sakai Y."/>
            <person name="Toyoda A."/>
            <person name="Minakuchi Y."/>
            <person name="Abe K."/>
            <person name="Yokota A."/>
            <person name="Yabe S."/>
        </authorList>
    </citation>
    <scope>NUCLEOTIDE SEQUENCE [LARGE SCALE GENOMIC DNA]</scope>
    <source>
        <strain evidence="5">Uno3</strain>
    </source>
</reference>
<dbReference type="InterPro" id="IPR050811">
    <property type="entry name" value="Phosphate_ABC_transporter"/>
</dbReference>
<evidence type="ECO:0000313" key="4">
    <source>
        <dbReference type="EMBL" id="GCE11085.1"/>
    </source>
</evidence>
<dbReference type="CDD" id="cd13653">
    <property type="entry name" value="PBP2_phosphate_like_1"/>
    <property type="match status" value="1"/>
</dbReference>
<protein>
    <recommendedName>
        <fullName evidence="3">PBP domain-containing protein</fullName>
    </recommendedName>
</protein>
<dbReference type="RefSeq" id="WP_126578709.1">
    <property type="nucleotide sequence ID" value="NZ_BIFR01000001.1"/>
</dbReference>
<dbReference type="InterPro" id="IPR024370">
    <property type="entry name" value="PBP_domain"/>
</dbReference>
<name>A0A401ZW09_9CHLR</name>
<evidence type="ECO:0000256" key="2">
    <source>
        <dbReference type="SAM" id="SignalP"/>
    </source>
</evidence>
<evidence type="ECO:0000313" key="5">
    <source>
        <dbReference type="Proteomes" id="UP000287352"/>
    </source>
</evidence>
<dbReference type="Pfam" id="PF12849">
    <property type="entry name" value="PBP_like_2"/>
    <property type="match status" value="1"/>
</dbReference>
<dbReference type="PANTHER" id="PTHR30570">
    <property type="entry name" value="PERIPLASMIC PHOSPHATE BINDING COMPONENT OF PHOSPHATE ABC TRANSPORTER"/>
    <property type="match status" value="1"/>
</dbReference>
<dbReference type="EMBL" id="BIFR01000001">
    <property type="protein sequence ID" value="GCE11085.1"/>
    <property type="molecule type" value="Genomic_DNA"/>
</dbReference>
<keyword evidence="1 2" id="KW-0732">Signal</keyword>
<comment type="caution">
    <text evidence="4">The sequence shown here is derived from an EMBL/GenBank/DDBJ whole genome shotgun (WGS) entry which is preliminary data.</text>
</comment>
<dbReference type="OrthoDB" id="9790048at2"/>
<proteinExistence type="predicted"/>
<evidence type="ECO:0000256" key="1">
    <source>
        <dbReference type="ARBA" id="ARBA00022729"/>
    </source>
</evidence>
<organism evidence="4 5">
    <name type="scientific">Tengunoibacter tsumagoiensis</name>
    <dbReference type="NCBI Taxonomy" id="2014871"/>
    <lineage>
        <taxon>Bacteria</taxon>
        <taxon>Bacillati</taxon>
        <taxon>Chloroflexota</taxon>
        <taxon>Ktedonobacteria</taxon>
        <taxon>Ktedonobacterales</taxon>
        <taxon>Dictyobacteraceae</taxon>
        <taxon>Tengunoibacter</taxon>
    </lineage>
</organism>
<keyword evidence="5" id="KW-1185">Reference proteome</keyword>
<dbReference type="PANTHER" id="PTHR30570:SF4">
    <property type="entry name" value="PHOSPHATE-BINDING PROTEIN PSTS 1"/>
    <property type="match status" value="1"/>
</dbReference>
<sequence>MLNKWRIGFVCAAFAALSVFATACGASTGADTTATPTPTPAPAKAVCTTGAPVLAAGSTALQPLAQDVATEYQKQCAGTSITVNGGGSSTGLANASNGSAQIGDSDVFADATKYPGLVDHKVAVVVFAILINDKVTGVTNLTSDQLKGIYTGTITNWKEVGGPDLKIVAVSRSASSGTRQTFEKFIIQTKENNTAGITAASSGDVANAVKQTDGAIAYDTTDFAINNSLTTIKIDGAENSDANVKTDKYKFWGFEHMYTKGEATGLVKSYIDYISSTGADSFRKTRHFVNVADLTPAAVTAKTPAA</sequence>
<evidence type="ECO:0000259" key="3">
    <source>
        <dbReference type="Pfam" id="PF12849"/>
    </source>
</evidence>
<feature type="domain" description="PBP" evidence="3">
    <location>
        <begin position="48"/>
        <end position="276"/>
    </location>
</feature>
<accession>A0A401ZW09</accession>
<dbReference type="PROSITE" id="PS51257">
    <property type="entry name" value="PROKAR_LIPOPROTEIN"/>
    <property type="match status" value="1"/>
</dbReference>